<evidence type="ECO:0000313" key="9">
    <source>
        <dbReference type="EMBL" id="XAN17919.1"/>
    </source>
</evidence>
<keyword evidence="3" id="KW-0805">Transcription regulation</keyword>
<dbReference type="Gene3D" id="3.40.640.10">
    <property type="entry name" value="Type I PLP-dependent aspartate aminotransferase-like (Major domain)"/>
    <property type="match status" value="1"/>
</dbReference>
<evidence type="ECO:0000256" key="1">
    <source>
        <dbReference type="ARBA" id="ARBA00005384"/>
    </source>
</evidence>
<dbReference type="Pfam" id="PF00155">
    <property type="entry name" value="Aminotran_1_2"/>
    <property type="match status" value="1"/>
</dbReference>
<dbReference type="RefSeq" id="WP_062685387.1">
    <property type="nucleotide sequence ID" value="NZ_CADIJN010000028.1"/>
</dbReference>
<evidence type="ECO:0000256" key="2">
    <source>
        <dbReference type="ARBA" id="ARBA00022898"/>
    </source>
</evidence>
<feature type="domain" description="HTH gntR-type" evidence="7">
    <location>
        <begin position="25"/>
        <end position="93"/>
    </location>
</feature>
<keyword evidence="8" id="KW-0808">Transferase</keyword>
<evidence type="ECO:0000313" key="10">
    <source>
        <dbReference type="Proteomes" id="UP000509782"/>
    </source>
</evidence>
<dbReference type="GO" id="GO:0008483">
    <property type="term" value="F:transaminase activity"/>
    <property type="evidence" value="ECO:0007669"/>
    <property type="project" value="UniProtKB-KW"/>
</dbReference>
<keyword evidence="8" id="KW-0032">Aminotransferase</keyword>
<dbReference type="CDD" id="cd07377">
    <property type="entry name" value="WHTH_GntR"/>
    <property type="match status" value="1"/>
</dbReference>
<dbReference type="InterPro" id="IPR015421">
    <property type="entry name" value="PyrdxlP-dep_Trfase_major"/>
</dbReference>
<evidence type="ECO:0000256" key="4">
    <source>
        <dbReference type="ARBA" id="ARBA00023125"/>
    </source>
</evidence>
<dbReference type="PANTHER" id="PTHR46577">
    <property type="entry name" value="HTH-TYPE TRANSCRIPTIONAL REGULATORY PROTEIN GABR"/>
    <property type="match status" value="1"/>
</dbReference>
<evidence type="ECO:0000313" key="8">
    <source>
        <dbReference type="EMBL" id="QKQ47820.1"/>
    </source>
</evidence>
<organism evidence="8 10">
    <name type="scientific">Achromobacter denitrificans</name>
    <name type="common">Alcaligenes denitrificans</name>
    <dbReference type="NCBI Taxonomy" id="32002"/>
    <lineage>
        <taxon>Bacteria</taxon>
        <taxon>Pseudomonadati</taxon>
        <taxon>Pseudomonadota</taxon>
        <taxon>Betaproteobacteria</taxon>
        <taxon>Burkholderiales</taxon>
        <taxon>Alcaligenaceae</taxon>
        <taxon>Achromobacter</taxon>
    </lineage>
</organism>
<dbReference type="SMART" id="SM00345">
    <property type="entry name" value="HTH_GNTR"/>
    <property type="match status" value="1"/>
</dbReference>
<keyword evidence="4" id="KW-0238">DNA-binding</keyword>
<dbReference type="SUPFAM" id="SSF53383">
    <property type="entry name" value="PLP-dependent transferases"/>
    <property type="match status" value="1"/>
</dbReference>
<keyword evidence="5" id="KW-0804">Transcription</keyword>
<dbReference type="CDD" id="cd00609">
    <property type="entry name" value="AAT_like"/>
    <property type="match status" value="1"/>
</dbReference>
<evidence type="ECO:0000256" key="3">
    <source>
        <dbReference type="ARBA" id="ARBA00023015"/>
    </source>
</evidence>
<name>A0A3R9MMQ2_ACHDE</name>
<evidence type="ECO:0000256" key="6">
    <source>
        <dbReference type="SAM" id="MobiDB-lite"/>
    </source>
</evidence>
<dbReference type="AlphaFoldDB" id="A0A3R9MMQ2"/>
<dbReference type="EMBL" id="CP154792">
    <property type="protein sequence ID" value="XAN17919.1"/>
    <property type="molecule type" value="Genomic_DNA"/>
</dbReference>
<dbReference type="Pfam" id="PF00392">
    <property type="entry name" value="GntR"/>
    <property type="match status" value="1"/>
</dbReference>
<dbReference type="GO" id="GO:0003700">
    <property type="term" value="F:DNA-binding transcription factor activity"/>
    <property type="evidence" value="ECO:0007669"/>
    <property type="project" value="InterPro"/>
</dbReference>
<evidence type="ECO:0000313" key="11">
    <source>
        <dbReference type="Proteomes" id="UP001446337"/>
    </source>
</evidence>
<dbReference type="InterPro" id="IPR000524">
    <property type="entry name" value="Tscrpt_reg_HTH_GntR"/>
</dbReference>
<dbReference type="SUPFAM" id="SSF46785">
    <property type="entry name" value="Winged helix' DNA-binding domain"/>
    <property type="match status" value="1"/>
</dbReference>
<sequence>MSSQASMLKPVLWERLFERESAPNLSLQGCVRQMLVSAILSGHLPPGTPVPSSRHLADQLRIARNTVVFAYQQLVSEGYLVSRERSGHFVSDTVMQGHSGPTADAAAAEGAAPGEGGGAPAVRWEERLRFRPSRQRNITKPRDWQKQPYPFVYAQFDQDLFPTAEWRECCIKALSVLDIRSWAPDLITHDDPALIEQIRTQVLPRRGVWADAEEIVITVGAQHALYLLADLLVNDDTVVGMEDPGYPDARNIFASHTRHLLPMPVDEQGLCTGTHLLGCDYLFVTPGHQCPTTVTLSMERRQSLLALARQADSMIIEDDFESESRWGEGAIPALKSLDRDGRVIYVGSLAKSFAPGLRIGYIVAPRELTAELRALRRLMLRHPSAYIQRAFSLFISLGHHHALLRRQSQAYQKRGNELSRALARHLPDFKVIPITGSSSCWLQGPPWLDAAELSEAALAEGVVVEPGDVFFMNGADAPRNFLRVGFTSIRPEHIEPGIARLAKVVDRHRARAEARRAAQGPDLSALEQFVS</sequence>
<dbReference type="GeneID" id="92846795"/>
<dbReference type="EMBL" id="CP054569">
    <property type="protein sequence ID" value="QKQ47820.1"/>
    <property type="molecule type" value="Genomic_DNA"/>
</dbReference>
<protein>
    <submittedName>
        <fullName evidence="8">PLP-dependent aminotransferase family protein</fullName>
    </submittedName>
</protein>
<dbReference type="InterPro" id="IPR004839">
    <property type="entry name" value="Aminotransferase_I/II_large"/>
</dbReference>
<dbReference type="Gene3D" id="1.10.10.10">
    <property type="entry name" value="Winged helix-like DNA-binding domain superfamily/Winged helix DNA-binding domain"/>
    <property type="match status" value="1"/>
</dbReference>
<keyword evidence="11" id="KW-1185">Reference proteome</keyword>
<dbReference type="PROSITE" id="PS50949">
    <property type="entry name" value="HTH_GNTR"/>
    <property type="match status" value="1"/>
</dbReference>
<gene>
    <name evidence="9" type="ORF">AAIK43_07750</name>
    <name evidence="8" type="ORF">FOC81_14425</name>
</gene>
<accession>A0A3R9MMQ2</accession>
<dbReference type="GO" id="GO:0003677">
    <property type="term" value="F:DNA binding"/>
    <property type="evidence" value="ECO:0007669"/>
    <property type="project" value="UniProtKB-KW"/>
</dbReference>
<reference evidence="9 11" key="2">
    <citation type="submission" date="2024-05" db="EMBL/GenBank/DDBJ databases">
        <title>Achromobacter denitrificans. BP1, complete genome.</title>
        <authorList>
            <person name="Zhang B."/>
        </authorList>
    </citation>
    <scope>NUCLEOTIDE SEQUENCE [LARGE SCALE GENOMIC DNA]</scope>
    <source>
        <strain evidence="9 11">BP1</strain>
    </source>
</reference>
<dbReference type="OrthoDB" id="9804020at2"/>
<comment type="similarity">
    <text evidence="1">In the C-terminal section; belongs to the class-I pyridoxal-phosphate-dependent aminotransferase family.</text>
</comment>
<reference evidence="8 10" key="1">
    <citation type="submission" date="2020-05" db="EMBL/GenBank/DDBJ databases">
        <title>FDA dAtabase for Regulatory Grade micrObial Sequences (FDA-ARGOS): Supporting development and validation of Infectious Disease Dx tests.</title>
        <authorList>
            <person name="Sproer C."/>
            <person name="Gronow S."/>
            <person name="Severitt S."/>
            <person name="Schroder I."/>
            <person name="Tallon L."/>
            <person name="Sadzewicz L."/>
            <person name="Zhao X."/>
            <person name="Vavikolanu K."/>
            <person name="Mehta A."/>
            <person name="Aluvathingal J."/>
            <person name="Nadendla S."/>
            <person name="Myers T."/>
            <person name="Yan Y."/>
            <person name="Sichtig H."/>
        </authorList>
    </citation>
    <scope>NUCLEOTIDE SEQUENCE [LARGE SCALE GENOMIC DNA]</scope>
    <source>
        <strain evidence="8 10">FDAARGOS_787</strain>
    </source>
</reference>
<dbReference type="InterPro" id="IPR036390">
    <property type="entry name" value="WH_DNA-bd_sf"/>
</dbReference>
<dbReference type="Proteomes" id="UP001446337">
    <property type="component" value="Chromosome"/>
</dbReference>
<keyword evidence="2" id="KW-0663">Pyridoxal phosphate</keyword>
<dbReference type="InterPro" id="IPR036388">
    <property type="entry name" value="WH-like_DNA-bd_sf"/>
</dbReference>
<dbReference type="InterPro" id="IPR015424">
    <property type="entry name" value="PyrdxlP-dep_Trfase"/>
</dbReference>
<feature type="region of interest" description="Disordered" evidence="6">
    <location>
        <begin position="98"/>
        <end position="118"/>
    </location>
</feature>
<evidence type="ECO:0000256" key="5">
    <source>
        <dbReference type="ARBA" id="ARBA00023163"/>
    </source>
</evidence>
<dbReference type="PANTHER" id="PTHR46577:SF1">
    <property type="entry name" value="HTH-TYPE TRANSCRIPTIONAL REGULATORY PROTEIN GABR"/>
    <property type="match status" value="1"/>
</dbReference>
<dbReference type="STRING" id="32002.BVK87_26570"/>
<evidence type="ECO:0000259" key="7">
    <source>
        <dbReference type="PROSITE" id="PS50949"/>
    </source>
</evidence>
<dbReference type="InterPro" id="IPR051446">
    <property type="entry name" value="HTH_trans_reg/aminotransferase"/>
</dbReference>
<dbReference type="Proteomes" id="UP000509782">
    <property type="component" value="Chromosome"/>
</dbReference>
<dbReference type="GO" id="GO:0030170">
    <property type="term" value="F:pyridoxal phosphate binding"/>
    <property type="evidence" value="ECO:0007669"/>
    <property type="project" value="InterPro"/>
</dbReference>
<proteinExistence type="inferred from homology"/>